<dbReference type="STRING" id="1220162.K1VGF0"/>
<dbReference type="InterPro" id="IPR036284">
    <property type="entry name" value="GGL_sf"/>
</dbReference>
<dbReference type="PANTHER" id="PTHR28189">
    <property type="entry name" value="GUANINE NUCLEOTIDE-BINDING PROTEIN SUBUNIT GAMMA"/>
    <property type="match status" value="1"/>
</dbReference>
<accession>K1VGF0</accession>
<dbReference type="EMBL" id="AMBO01000268">
    <property type="protein sequence ID" value="EKD03155.1"/>
    <property type="molecule type" value="Genomic_DNA"/>
</dbReference>
<dbReference type="InterPro" id="IPR041848">
    <property type="entry name" value="Ste18_fungal"/>
</dbReference>
<evidence type="ECO:0000256" key="9">
    <source>
        <dbReference type="ARBA" id="ARBA00023288"/>
    </source>
</evidence>
<dbReference type="GO" id="GO:0031681">
    <property type="term" value="F:G-protein beta-subunit binding"/>
    <property type="evidence" value="ECO:0007669"/>
    <property type="project" value="InterPro"/>
</dbReference>
<comment type="subcellular location">
    <subcellularLocation>
        <location evidence="1">Membrane</location>
        <topology evidence="1">Peripheral membrane protein</topology>
    </subcellularLocation>
</comment>
<dbReference type="Proteomes" id="UP000006757">
    <property type="component" value="Unassembled WGS sequence"/>
</dbReference>
<name>K1VGF0_TRIAC</name>
<dbReference type="HOGENOM" id="CLU_163540_1_1_1"/>
<evidence type="ECO:0000256" key="7">
    <source>
        <dbReference type="ARBA" id="ARBA00023139"/>
    </source>
</evidence>
<dbReference type="FunFam" id="4.10.260.10:FF:000003">
    <property type="entry name" value="G-protein complex gamma subunit Ste18/GpgA"/>
    <property type="match status" value="1"/>
</dbReference>
<proteinExistence type="inferred from homology"/>
<comment type="similarity">
    <text evidence="2">Belongs to the G protein gamma family.</text>
</comment>
<keyword evidence="7" id="KW-0564">Palmitate</keyword>
<sequence length="117" mass="13559">MSSASPNMNKRYSLRDQPLRGKTTTMNHLRLRRLMEHNSRLRDNLQRPRIRTSEASLSSIIEYCKTTQDPLIPSLWGKLEDPYALPNQNQCCCAPPYEATTDDNDTYIYAILPLYPL</sequence>
<dbReference type="Gene3D" id="4.10.260.10">
    <property type="entry name" value="Transducin (heterotrimeric G protein), gamma chain"/>
    <property type="match status" value="1"/>
</dbReference>
<keyword evidence="5" id="KW-0488">Methylation</keyword>
<keyword evidence="6" id="KW-0472">Membrane</keyword>
<gene>
    <name evidence="13" type="ORF">A1Q2_02604</name>
</gene>
<dbReference type="GO" id="GO:0000750">
    <property type="term" value="P:pheromone-dependent signal transduction involved in conjugation with cellular fusion"/>
    <property type="evidence" value="ECO:0007669"/>
    <property type="project" value="InterPro"/>
</dbReference>
<dbReference type="InterPro" id="IPR015898">
    <property type="entry name" value="G-protein_gamma-like_dom"/>
</dbReference>
<keyword evidence="8" id="KW-0807">Transducer</keyword>
<dbReference type="AlphaFoldDB" id="K1VGF0"/>
<dbReference type="PANTHER" id="PTHR28189:SF1">
    <property type="entry name" value="GUANINE NUCLEOTIDE-BINDING PROTEIN SUBUNIT GAMMA"/>
    <property type="match status" value="1"/>
</dbReference>
<evidence type="ECO:0000256" key="10">
    <source>
        <dbReference type="ARBA" id="ARBA00023289"/>
    </source>
</evidence>
<evidence type="ECO:0000256" key="3">
    <source>
        <dbReference type="ARBA" id="ARBA00011581"/>
    </source>
</evidence>
<dbReference type="Pfam" id="PF00631">
    <property type="entry name" value="G-gamma"/>
    <property type="match status" value="1"/>
</dbReference>
<reference evidence="13 14" key="1">
    <citation type="journal article" date="2012" name="Eukaryot. Cell">
        <title>Genome sequence of the Trichosporon asahii environmental strain CBS 8904.</title>
        <authorList>
            <person name="Yang R.Y."/>
            <person name="Li H.T."/>
            <person name="Zhu H."/>
            <person name="Zhou G.P."/>
            <person name="Wang M."/>
            <person name="Wang L."/>
        </authorList>
    </citation>
    <scope>NUCLEOTIDE SEQUENCE [LARGE SCALE GENOMIC DNA]</scope>
    <source>
        <strain evidence="13 14">CBS 8904</strain>
    </source>
</reference>
<dbReference type="OrthoDB" id="19232at2759"/>
<keyword evidence="10" id="KW-0636">Prenylation</keyword>
<evidence type="ECO:0000259" key="12">
    <source>
        <dbReference type="SMART" id="SM01224"/>
    </source>
</evidence>
<evidence type="ECO:0000256" key="6">
    <source>
        <dbReference type="ARBA" id="ARBA00023136"/>
    </source>
</evidence>
<feature type="domain" description="G protein gamma" evidence="12">
    <location>
        <begin position="27"/>
        <end position="94"/>
    </location>
</feature>
<feature type="compositionally biased region" description="Polar residues" evidence="11">
    <location>
        <begin position="1"/>
        <end position="10"/>
    </location>
</feature>
<evidence type="ECO:0000256" key="8">
    <source>
        <dbReference type="ARBA" id="ARBA00023224"/>
    </source>
</evidence>
<comment type="caution">
    <text evidence="13">The sequence shown here is derived from an EMBL/GenBank/DDBJ whole genome shotgun (WGS) entry which is preliminary data.</text>
</comment>
<keyword evidence="9" id="KW-0449">Lipoprotein</keyword>
<evidence type="ECO:0000256" key="1">
    <source>
        <dbReference type="ARBA" id="ARBA00004170"/>
    </source>
</evidence>
<dbReference type="eggNOG" id="ENOG502S5Z5">
    <property type="taxonomic scope" value="Eukaryota"/>
</dbReference>
<dbReference type="SMART" id="SM01224">
    <property type="entry name" value="G_gamma"/>
    <property type="match status" value="1"/>
</dbReference>
<evidence type="ECO:0000256" key="5">
    <source>
        <dbReference type="ARBA" id="ARBA00022481"/>
    </source>
</evidence>
<dbReference type="GO" id="GO:0007186">
    <property type="term" value="P:G protein-coupled receptor signaling pathway"/>
    <property type="evidence" value="ECO:0007669"/>
    <property type="project" value="InterPro"/>
</dbReference>
<evidence type="ECO:0000313" key="13">
    <source>
        <dbReference type="EMBL" id="EKD03155.1"/>
    </source>
</evidence>
<comment type="subunit">
    <text evidence="3">G proteins are composed of 3 units, alpha, beta and gamma.</text>
</comment>
<organism evidence="13 14">
    <name type="scientific">Trichosporon asahii var. asahii (strain CBS 8904)</name>
    <name type="common">Yeast</name>
    <dbReference type="NCBI Taxonomy" id="1220162"/>
    <lineage>
        <taxon>Eukaryota</taxon>
        <taxon>Fungi</taxon>
        <taxon>Dikarya</taxon>
        <taxon>Basidiomycota</taxon>
        <taxon>Agaricomycotina</taxon>
        <taxon>Tremellomycetes</taxon>
        <taxon>Trichosporonales</taxon>
        <taxon>Trichosporonaceae</taxon>
        <taxon>Trichosporon</taxon>
    </lineage>
</organism>
<dbReference type="InParanoid" id="K1VGF0"/>
<protein>
    <recommendedName>
        <fullName evidence="4">Guanine nucleotide-binding protein subunit gamma</fullName>
    </recommendedName>
</protein>
<evidence type="ECO:0000256" key="4">
    <source>
        <dbReference type="ARBA" id="ARBA00016111"/>
    </source>
</evidence>
<dbReference type="GO" id="GO:0005834">
    <property type="term" value="C:heterotrimeric G-protein complex"/>
    <property type="evidence" value="ECO:0007669"/>
    <property type="project" value="TreeGrafter"/>
</dbReference>
<evidence type="ECO:0000256" key="2">
    <source>
        <dbReference type="ARBA" id="ARBA00007431"/>
    </source>
</evidence>
<evidence type="ECO:0000256" key="11">
    <source>
        <dbReference type="SAM" id="MobiDB-lite"/>
    </source>
</evidence>
<keyword evidence="14" id="KW-1185">Reference proteome</keyword>
<evidence type="ECO:0000313" key="14">
    <source>
        <dbReference type="Proteomes" id="UP000006757"/>
    </source>
</evidence>
<feature type="region of interest" description="Disordered" evidence="11">
    <location>
        <begin position="1"/>
        <end position="26"/>
    </location>
</feature>